<feature type="domain" description="Helix-hairpin-helix DNA-binding motif class 1" evidence="7">
    <location>
        <begin position="73"/>
        <end position="92"/>
    </location>
</feature>
<dbReference type="AlphaFoldDB" id="A0A366IDP1"/>
<dbReference type="GO" id="GO:0005737">
    <property type="term" value="C:cytoplasm"/>
    <property type="evidence" value="ECO:0007669"/>
    <property type="project" value="UniProtKB-SubCell"/>
</dbReference>
<name>A0A366IDP1_9FIRM</name>
<comment type="domain">
    <text evidence="6">Has three domains with a flexible linker between the domains II and III and assumes an 'L' shape. Domain III is highly mobile and contacts RuvB.</text>
</comment>
<dbReference type="NCBIfam" id="TIGR00084">
    <property type="entry name" value="ruvA"/>
    <property type="match status" value="1"/>
</dbReference>
<evidence type="ECO:0000256" key="1">
    <source>
        <dbReference type="ARBA" id="ARBA00022490"/>
    </source>
</evidence>
<feature type="region of interest" description="Domain III" evidence="6">
    <location>
        <begin position="146"/>
        <end position="196"/>
    </location>
</feature>
<proteinExistence type="inferred from homology"/>
<evidence type="ECO:0000256" key="5">
    <source>
        <dbReference type="ARBA" id="ARBA00023204"/>
    </source>
</evidence>
<comment type="subcellular location">
    <subcellularLocation>
        <location evidence="6">Cytoplasm</location>
    </subcellularLocation>
</comment>
<keyword evidence="4 6" id="KW-0233">DNA recombination</keyword>
<dbReference type="GO" id="GO:0009378">
    <property type="term" value="F:four-way junction helicase activity"/>
    <property type="evidence" value="ECO:0007669"/>
    <property type="project" value="InterPro"/>
</dbReference>
<dbReference type="Pfam" id="PF14520">
    <property type="entry name" value="HHH_5"/>
    <property type="match status" value="1"/>
</dbReference>
<dbReference type="SUPFAM" id="SSF46929">
    <property type="entry name" value="DNA helicase RuvA subunit, C-terminal domain"/>
    <property type="match status" value="1"/>
</dbReference>
<dbReference type="Pfam" id="PF01330">
    <property type="entry name" value="RuvA_N"/>
    <property type="match status" value="1"/>
</dbReference>
<evidence type="ECO:0000256" key="4">
    <source>
        <dbReference type="ARBA" id="ARBA00023172"/>
    </source>
</evidence>
<dbReference type="InterPro" id="IPR010994">
    <property type="entry name" value="RuvA_2-like"/>
</dbReference>
<evidence type="ECO:0000259" key="7">
    <source>
        <dbReference type="SMART" id="SM00278"/>
    </source>
</evidence>
<dbReference type="Gene3D" id="1.10.150.20">
    <property type="entry name" value="5' to 3' exonuclease, C-terminal subdomain"/>
    <property type="match status" value="1"/>
</dbReference>
<comment type="caution">
    <text evidence="6">Lacks conserved residue(s) required for the propagation of feature annotation.</text>
</comment>
<dbReference type="InterPro" id="IPR036267">
    <property type="entry name" value="RuvA_C_sf"/>
</dbReference>
<dbReference type="SMART" id="SM00278">
    <property type="entry name" value="HhH1"/>
    <property type="match status" value="2"/>
</dbReference>
<evidence type="ECO:0000256" key="6">
    <source>
        <dbReference type="HAMAP-Rule" id="MF_00031"/>
    </source>
</evidence>
<gene>
    <name evidence="6" type="primary">ruvA</name>
    <name evidence="8" type="ORF">DES36_103116</name>
</gene>
<dbReference type="GO" id="GO:0006310">
    <property type="term" value="P:DNA recombination"/>
    <property type="evidence" value="ECO:0007669"/>
    <property type="project" value="UniProtKB-UniRule"/>
</dbReference>
<protein>
    <recommendedName>
        <fullName evidence="6">Holliday junction branch migration complex subunit RuvA</fullName>
    </recommendedName>
</protein>
<feature type="region of interest" description="Domain I" evidence="6">
    <location>
        <begin position="1"/>
        <end position="64"/>
    </location>
</feature>
<dbReference type="GO" id="GO:0048476">
    <property type="term" value="C:Holliday junction resolvase complex"/>
    <property type="evidence" value="ECO:0007669"/>
    <property type="project" value="UniProtKB-UniRule"/>
</dbReference>
<accession>A0A366IDP1</accession>
<comment type="similarity">
    <text evidence="6">Belongs to the RuvA family.</text>
</comment>
<evidence type="ECO:0000313" key="9">
    <source>
        <dbReference type="Proteomes" id="UP000253490"/>
    </source>
</evidence>
<comment type="function">
    <text evidence="6">The RuvA-RuvB-RuvC complex processes Holliday junction (HJ) DNA during genetic recombination and DNA repair, while the RuvA-RuvB complex plays an important role in the rescue of blocked DNA replication forks via replication fork reversal (RFR). RuvA specifically binds to HJ cruciform DNA, conferring on it an open structure. The RuvB hexamer acts as an ATP-dependent pump, pulling dsDNA into and through the RuvAB complex. HJ branch migration allows RuvC to scan DNA until it finds its consensus sequence, where it cleaves and resolves the cruciform DNA.</text>
</comment>
<dbReference type="GO" id="GO:0005524">
    <property type="term" value="F:ATP binding"/>
    <property type="evidence" value="ECO:0007669"/>
    <property type="project" value="InterPro"/>
</dbReference>
<dbReference type="InterPro" id="IPR003583">
    <property type="entry name" value="Hlx-hairpin-Hlx_DNA-bd_motif"/>
</dbReference>
<reference evidence="8 9" key="1">
    <citation type="submission" date="2018-06" db="EMBL/GenBank/DDBJ databases">
        <title>Genomic Encyclopedia of Type Strains, Phase IV (KMG-IV): sequencing the most valuable type-strain genomes for metagenomic binning, comparative biology and taxonomic classification.</title>
        <authorList>
            <person name="Goeker M."/>
        </authorList>
    </citation>
    <scope>NUCLEOTIDE SEQUENCE [LARGE SCALE GENOMIC DNA]</scope>
    <source>
        <strain evidence="8 9">DSM 22112</strain>
    </source>
</reference>
<keyword evidence="1 6" id="KW-0963">Cytoplasm</keyword>
<dbReference type="GO" id="GO:0006281">
    <property type="term" value="P:DNA repair"/>
    <property type="evidence" value="ECO:0007669"/>
    <property type="project" value="UniProtKB-UniRule"/>
</dbReference>
<evidence type="ECO:0000256" key="2">
    <source>
        <dbReference type="ARBA" id="ARBA00022763"/>
    </source>
</evidence>
<keyword evidence="8" id="KW-0347">Helicase</keyword>
<dbReference type="InterPro" id="IPR013849">
    <property type="entry name" value="DNA_helicase_Holl-junc_RuvA_I"/>
</dbReference>
<feature type="domain" description="Helix-hairpin-helix DNA-binding motif class 1" evidence="7">
    <location>
        <begin position="108"/>
        <end position="127"/>
    </location>
</feature>
<dbReference type="HAMAP" id="MF_00031">
    <property type="entry name" value="DNA_HJ_migration_RuvA"/>
    <property type="match status" value="1"/>
</dbReference>
<keyword evidence="8" id="KW-0378">Hydrolase</keyword>
<organism evidence="8 9">
    <name type="scientific">Alkalibaculum bacchi</name>
    <dbReference type="NCBI Taxonomy" id="645887"/>
    <lineage>
        <taxon>Bacteria</taxon>
        <taxon>Bacillati</taxon>
        <taxon>Bacillota</taxon>
        <taxon>Clostridia</taxon>
        <taxon>Eubacteriales</taxon>
        <taxon>Eubacteriaceae</taxon>
        <taxon>Alkalibaculum</taxon>
    </lineage>
</organism>
<keyword evidence="2 6" id="KW-0227">DNA damage</keyword>
<comment type="caution">
    <text evidence="8">The sequence shown here is derived from an EMBL/GenBank/DDBJ whole genome shotgun (WGS) entry which is preliminary data.</text>
</comment>
<dbReference type="InterPro" id="IPR011114">
    <property type="entry name" value="RuvA_C"/>
</dbReference>
<sequence>MYEYIKGQIVDIYDDKVILECNGIGYSIFISANTMTDLSNGSDSAQIYIYEHIREDELSFYGFSDKNERQIFKDLISVSGIGPKVALGILSKFRGNELLKYISLGDEKALSTAPGVGKKTANRMILELKDKFSKIAVIDQYNETVASPIENGIREDAIAALMSLGYDYHQGAQLVGKVYKEDMTLEELIKKALSGK</sequence>
<dbReference type="InterPro" id="IPR012340">
    <property type="entry name" value="NA-bd_OB-fold"/>
</dbReference>
<comment type="subunit">
    <text evidence="6">Homotetramer. Forms an RuvA(8)-RuvB(12)-Holliday junction (HJ) complex. HJ DNA is sandwiched between 2 RuvA tetramers; dsDNA enters through RuvA and exits via RuvB. An RuvB hexamer assembles on each DNA strand where it exits the tetramer. Each RuvB hexamer is contacted by two RuvA subunits (via domain III) on 2 adjacent RuvB subunits; this complex drives branch migration. In the full resolvosome a probable DNA-RuvA(4)-RuvB(12)-RuvC(2) complex forms which resolves the HJ.</text>
</comment>
<keyword evidence="9" id="KW-1185">Reference proteome</keyword>
<evidence type="ECO:0000256" key="3">
    <source>
        <dbReference type="ARBA" id="ARBA00023125"/>
    </source>
</evidence>
<dbReference type="GO" id="GO:0009379">
    <property type="term" value="C:Holliday junction helicase complex"/>
    <property type="evidence" value="ECO:0007669"/>
    <property type="project" value="InterPro"/>
</dbReference>
<evidence type="ECO:0000313" key="8">
    <source>
        <dbReference type="EMBL" id="RBP68354.1"/>
    </source>
</evidence>
<dbReference type="CDD" id="cd14332">
    <property type="entry name" value="UBA_RuvA_C"/>
    <property type="match status" value="1"/>
</dbReference>
<keyword evidence="3 6" id="KW-0238">DNA-binding</keyword>
<dbReference type="Gene3D" id="1.10.8.10">
    <property type="entry name" value="DNA helicase RuvA subunit, C-terminal domain"/>
    <property type="match status" value="1"/>
</dbReference>
<keyword evidence="5 6" id="KW-0234">DNA repair</keyword>
<dbReference type="RefSeq" id="WP_170128157.1">
    <property type="nucleotide sequence ID" value="NZ_QNRX01000003.1"/>
</dbReference>
<dbReference type="SUPFAM" id="SSF47781">
    <property type="entry name" value="RuvA domain 2-like"/>
    <property type="match status" value="1"/>
</dbReference>
<dbReference type="EMBL" id="QNRX01000003">
    <property type="protein sequence ID" value="RBP68354.1"/>
    <property type="molecule type" value="Genomic_DNA"/>
</dbReference>
<dbReference type="GO" id="GO:0000400">
    <property type="term" value="F:four-way junction DNA binding"/>
    <property type="evidence" value="ECO:0007669"/>
    <property type="project" value="UniProtKB-UniRule"/>
</dbReference>
<dbReference type="Pfam" id="PF07499">
    <property type="entry name" value="RuvA_C"/>
    <property type="match status" value="1"/>
</dbReference>
<dbReference type="Proteomes" id="UP000253490">
    <property type="component" value="Unassembled WGS sequence"/>
</dbReference>
<keyword evidence="8" id="KW-0067">ATP-binding</keyword>
<dbReference type="Gene3D" id="2.40.50.140">
    <property type="entry name" value="Nucleic acid-binding proteins"/>
    <property type="match status" value="1"/>
</dbReference>
<dbReference type="SUPFAM" id="SSF50249">
    <property type="entry name" value="Nucleic acid-binding proteins"/>
    <property type="match status" value="1"/>
</dbReference>
<keyword evidence="8" id="KW-0547">Nucleotide-binding</keyword>
<dbReference type="InterPro" id="IPR000085">
    <property type="entry name" value="RuvA"/>
</dbReference>